<dbReference type="GeneID" id="103197503"/>
<dbReference type="OrthoDB" id="6133291at2759"/>
<feature type="domain" description="SAM" evidence="2">
    <location>
        <begin position="524"/>
        <end position="587"/>
    </location>
</feature>
<evidence type="ECO:0000259" key="2">
    <source>
        <dbReference type="PROSITE" id="PS50105"/>
    </source>
</evidence>
<feature type="compositionally biased region" description="Basic and acidic residues" evidence="1">
    <location>
        <begin position="232"/>
        <end position="246"/>
    </location>
</feature>
<dbReference type="Pfam" id="PF00536">
    <property type="entry name" value="SAM_1"/>
    <property type="match status" value="1"/>
</dbReference>
<feature type="compositionally biased region" description="Basic and acidic residues" evidence="1">
    <location>
        <begin position="358"/>
        <end position="374"/>
    </location>
</feature>
<dbReference type="InterPro" id="IPR001660">
    <property type="entry name" value="SAM"/>
</dbReference>
<dbReference type="PANTHER" id="PTHR46829">
    <property type="entry name" value="STERILE ALPHA MOTIF DOMAIN-CONTAINING PROTEIN 15"/>
    <property type="match status" value="1"/>
</dbReference>
<dbReference type="CDD" id="cd09530">
    <property type="entry name" value="SAM_Samd14"/>
    <property type="match status" value="1"/>
</dbReference>
<dbReference type="SUPFAM" id="SSF47769">
    <property type="entry name" value="SAM/Pointed domain"/>
    <property type="match status" value="1"/>
</dbReference>
<feature type="compositionally biased region" description="Acidic residues" evidence="1">
    <location>
        <begin position="89"/>
        <end position="103"/>
    </location>
</feature>
<feature type="compositionally biased region" description="Acidic residues" evidence="1">
    <location>
        <begin position="296"/>
        <end position="305"/>
    </location>
</feature>
<keyword evidence="3" id="KW-1185">Reference proteome</keyword>
<gene>
    <name evidence="4" type="primary">SAMD15</name>
</gene>
<proteinExistence type="predicted"/>
<sequence>MAEVPEDYDSGQDEDEDPSSERRELPELLKMEEDAATDTIAEAGPQLPVETDQEPQPETSETEEDDFDGVPANAENIQLKPARTPEGEISVESDEDLSSETEPPEIPQETSGERGELFIDLEVPVDEKCEEPDLEPQEKTMSRVKDDVLTESVKETDLELPKKAKPEVLGATLNETRLQLLEEPKPGISEESFREQHEEIALEPPEQTKPEFPSDTPRKLVEEIDLQPPEITKPEKPEETQRKSSEDQGTEPPEQTAPEFPEHTSRRSPEEASLEPPEETKPEVPEETQRKSTEEQGTELPEETTPEFSEQKSRKSIEDIQSYSTKERVPEPLEQIESEFPEEKPRKPIKGTGLAPLEKTKPEVLEETTRKPNEENIPAPPKDNELVLPQEITPEVQEETQRKSTEEKDLELPDEAKTLLRRGTHVDSSRDDVSKPIKFQYSGEADELERPKYQTRKLSEKEKKDSLLVFHRESEAELTETKSQMDLEKSFSEKKVVDSCEEVKEDKETQPEQKIKLQFEYLKWSPKEVAEWISRLGFPQYKGCFTTNFISGQKLIHVNCSNLPQMGITNFEDMKVISRHTRDLLGIEEPLFKRSITLPYRDTIGLFLEQKSHSGVKSNSLTLSEFVQAAGLQDYTPHITSSEEN</sequence>
<feature type="compositionally biased region" description="Basic and acidic residues" evidence="1">
    <location>
        <begin position="278"/>
        <end position="294"/>
    </location>
</feature>
<dbReference type="RefSeq" id="XP_007939599.1">
    <property type="nucleotide sequence ID" value="XM_007941408.1"/>
</dbReference>
<feature type="compositionally biased region" description="Acidic residues" evidence="1">
    <location>
        <begin position="1"/>
        <end position="18"/>
    </location>
</feature>
<feature type="compositionally biased region" description="Basic and acidic residues" evidence="1">
    <location>
        <begin position="399"/>
        <end position="435"/>
    </location>
</feature>
<feature type="compositionally biased region" description="Acidic residues" evidence="1">
    <location>
        <begin position="51"/>
        <end position="68"/>
    </location>
</feature>
<dbReference type="AlphaFoldDB" id="A0A8B6ZV87"/>
<feature type="compositionally biased region" description="Basic and acidic residues" evidence="1">
    <location>
        <begin position="191"/>
        <end position="200"/>
    </location>
</feature>
<organism evidence="3 4">
    <name type="scientific">Orycteropus afer afer</name>
    <dbReference type="NCBI Taxonomy" id="1230840"/>
    <lineage>
        <taxon>Eukaryota</taxon>
        <taxon>Metazoa</taxon>
        <taxon>Chordata</taxon>
        <taxon>Craniata</taxon>
        <taxon>Vertebrata</taxon>
        <taxon>Euteleostomi</taxon>
        <taxon>Mammalia</taxon>
        <taxon>Eutheria</taxon>
        <taxon>Afrotheria</taxon>
        <taxon>Tubulidentata</taxon>
        <taxon>Orycteropodidae</taxon>
        <taxon>Orycteropus</taxon>
    </lineage>
</organism>
<feature type="region of interest" description="Disordered" evidence="1">
    <location>
        <begin position="128"/>
        <end position="148"/>
    </location>
</feature>
<feature type="region of interest" description="Disordered" evidence="1">
    <location>
        <begin position="1"/>
        <end position="115"/>
    </location>
</feature>
<protein>
    <submittedName>
        <fullName evidence="4">Sterile alpha motif domain-containing protein 15</fullName>
    </submittedName>
</protein>
<dbReference type="Proteomes" id="UP000694850">
    <property type="component" value="Unplaced"/>
</dbReference>
<dbReference type="CTD" id="161394"/>
<dbReference type="PANTHER" id="PTHR46829:SF1">
    <property type="entry name" value="STERILE ALPHA MOTIF DOMAIN-CONTAINING PROTEIN 15"/>
    <property type="match status" value="1"/>
</dbReference>
<dbReference type="Gene3D" id="1.10.150.50">
    <property type="entry name" value="Transcription Factor, Ets-1"/>
    <property type="match status" value="1"/>
</dbReference>
<feature type="region of interest" description="Disordered" evidence="1">
    <location>
        <begin position="178"/>
        <end position="438"/>
    </location>
</feature>
<evidence type="ECO:0000313" key="3">
    <source>
        <dbReference type="Proteomes" id="UP000694850"/>
    </source>
</evidence>
<evidence type="ECO:0000313" key="4">
    <source>
        <dbReference type="RefSeq" id="XP_007939599.1"/>
    </source>
</evidence>
<feature type="compositionally biased region" description="Basic and acidic residues" evidence="1">
    <location>
        <begin position="309"/>
        <end position="318"/>
    </location>
</feature>
<accession>A0A8B6ZV87</accession>
<feature type="compositionally biased region" description="Basic and acidic residues" evidence="1">
    <location>
        <begin position="260"/>
        <end position="270"/>
    </location>
</feature>
<dbReference type="PROSITE" id="PS50105">
    <property type="entry name" value="SAM_DOMAIN"/>
    <property type="match status" value="1"/>
</dbReference>
<dbReference type="SMART" id="SM00454">
    <property type="entry name" value="SAM"/>
    <property type="match status" value="1"/>
</dbReference>
<name>A0A8B6ZV87_ORYAF</name>
<evidence type="ECO:0000256" key="1">
    <source>
        <dbReference type="SAM" id="MobiDB-lite"/>
    </source>
</evidence>
<reference evidence="4" key="1">
    <citation type="submission" date="2025-08" db="UniProtKB">
        <authorList>
            <consortium name="RefSeq"/>
        </authorList>
    </citation>
    <scope>IDENTIFICATION</scope>
</reference>
<feature type="compositionally biased region" description="Basic and acidic residues" evidence="1">
    <location>
        <begin position="136"/>
        <end position="148"/>
    </location>
</feature>
<feature type="compositionally biased region" description="Basic and acidic residues" evidence="1">
    <location>
        <begin position="19"/>
        <end position="33"/>
    </location>
</feature>
<dbReference type="InterPro" id="IPR013761">
    <property type="entry name" value="SAM/pointed_sf"/>
</dbReference>